<dbReference type="InterPro" id="IPR009075">
    <property type="entry name" value="AcylCo_DH/oxidase_C"/>
</dbReference>
<accession>A0A1H4IHX9</accession>
<dbReference type="Pfam" id="PF00441">
    <property type="entry name" value="Acyl-CoA_dh_1"/>
    <property type="match status" value="1"/>
</dbReference>
<gene>
    <name evidence="11" type="ORF">SAMN04490239_0800</name>
</gene>
<evidence type="ECO:0008006" key="13">
    <source>
        <dbReference type="Google" id="ProtNLM"/>
    </source>
</evidence>
<proteinExistence type="inferred from homology"/>
<keyword evidence="3 7" id="KW-0285">Flavoprotein</keyword>
<evidence type="ECO:0000259" key="10">
    <source>
        <dbReference type="Pfam" id="PF02771"/>
    </source>
</evidence>
<evidence type="ECO:0000313" key="11">
    <source>
        <dbReference type="EMBL" id="SEB33719.1"/>
    </source>
</evidence>
<dbReference type="SUPFAM" id="SSF56645">
    <property type="entry name" value="Acyl-CoA dehydrogenase NM domain-like"/>
    <property type="match status" value="1"/>
</dbReference>
<evidence type="ECO:0000256" key="3">
    <source>
        <dbReference type="ARBA" id="ARBA00022630"/>
    </source>
</evidence>
<dbReference type="PANTHER" id="PTHR48083:SF1">
    <property type="entry name" value="DEHYDROGENASE, PUTATIVE (AFU_ORTHOLOGUE AFUA_7G06510)-RELATED"/>
    <property type="match status" value="1"/>
</dbReference>
<evidence type="ECO:0000259" key="9">
    <source>
        <dbReference type="Pfam" id="PF02770"/>
    </source>
</evidence>
<protein>
    <recommendedName>
        <fullName evidence="13">Acyl-CoA dehydrogenase</fullName>
    </recommendedName>
</protein>
<keyword evidence="5 7" id="KW-0560">Oxidoreductase</keyword>
<reference evidence="12" key="1">
    <citation type="submission" date="2016-10" db="EMBL/GenBank/DDBJ databases">
        <authorList>
            <person name="Varghese N."/>
            <person name="Submissions S."/>
        </authorList>
    </citation>
    <scope>NUCLEOTIDE SEQUENCE [LARGE SCALE GENOMIC DNA]</scope>
    <source>
        <strain evidence="12">DSM 44498</strain>
    </source>
</reference>
<dbReference type="OrthoDB" id="8876745at2"/>
<dbReference type="EMBL" id="FNSV01000004">
    <property type="protein sequence ID" value="SEB33719.1"/>
    <property type="molecule type" value="Genomic_DNA"/>
</dbReference>
<evidence type="ECO:0000256" key="1">
    <source>
        <dbReference type="ARBA" id="ARBA00001974"/>
    </source>
</evidence>
<dbReference type="Proteomes" id="UP000183561">
    <property type="component" value="Unassembled WGS sequence"/>
</dbReference>
<dbReference type="GO" id="GO:0050660">
    <property type="term" value="F:flavin adenine dinucleotide binding"/>
    <property type="evidence" value="ECO:0007669"/>
    <property type="project" value="InterPro"/>
</dbReference>
<dbReference type="InterPro" id="IPR013786">
    <property type="entry name" value="AcylCoA_DH/ox_N"/>
</dbReference>
<dbReference type="InterPro" id="IPR009100">
    <property type="entry name" value="AcylCoA_DH/oxidase_NM_dom_sf"/>
</dbReference>
<dbReference type="InterPro" id="IPR006091">
    <property type="entry name" value="Acyl-CoA_Oxase/DH_mid-dom"/>
</dbReference>
<keyword evidence="12" id="KW-1185">Reference proteome</keyword>
<dbReference type="InterPro" id="IPR050741">
    <property type="entry name" value="Acyl-CoA_dehydrogenase"/>
</dbReference>
<comment type="cofactor">
    <cofactor evidence="1 7">
        <name>FAD</name>
        <dbReference type="ChEBI" id="CHEBI:57692"/>
    </cofactor>
</comment>
<dbReference type="CDD" id="cd00567">
    <property type="entry name" value="ACAD"/>
    <property type="match status" value="1"/>
</dbReference>
<dbReference type="RefSeq" id="WP_072949355.1">
    <property type="nucleotide sequence ID" value="NZ_FNSV01000004.1"/>
</dbReference>
<comment type="catalytic activity">
    <reaction evidence="6">
        <text>a 2,3-saturated acyl-CoA + A = a 2,3-dehydroacyl-CoA + AH2</text>
        <dbReference type="Rhea" id="RHEA:48608"/>
        <dbReference type="ChEBI" id="CHEBI:13193"/>
        <dbReference type="ChEBI" id="CHEBI:17499"/>
        <dbReference type="ChEBI" id="CHEBI:60015"/>
        <dbReference type="ChEBI" id="CHEBI:65111"/>
    </reaction>
</comment>
<evidence type="ECO:0000256" key="5">
    <source>
        <dbReference type="ARBA" id="ARBA00023002"/>
    </source>
</evidence>
<dbReference type="Pfam" id="PF02770">
    <property type="entry name" value="Acyl-CoA_dh_M"/>
    <property type="match status" value="1"/>
</dbReference>
<evidence type="ECO:0000259" key="8">
    <source>
        <dbReference type="Pfam" id="PF00441"/>
    </source>
</evidence>
<dbReference type="AlphaFoldDB" id="A0A1H4IHX9"/>
<feature type="domain" description="Acyl-CoA dehydrogenase/oxidase N-terminal" evidence="10">
    <location>
        <begin position="6"/>
        <end position="117"/>
    </location>
</feature>
<keyword evidence="4 7" id="KW-0274">FAD</keyword>
<feature type="domain" description="Acyl-CoA dehydrogenase/oxidase C-terminal" evidence="8">
    <location>
        <begin position="230"/>
        <end position="376"/>
    </location>
</feature>
<dbReference type="GO" id="GO:0003995">
    <property type="term" value="F:acyl-CoA dehydrogenase activity"/>
    <property type="evidence" value="ECO:0007669"/>
    <property type="project" value="TreeGrafter"/>
</dbReference>
<evidence type="ECO:0000256" key="4">
    <source>
        <dbReference type="ARBA" id="ARBA00022827"/>
    </source>
</evidence>
<dbReference type="Gene3D" id="1.10.540.10">
    <property type="entry name" value="Acyl-CoA dehydrogenase/oxidase, N-terminal domain"/>
    <property type="match status" value="1"/>
</dbReference>
<dbReference type="InterPro" id="IPR046373">
    <property type="entry name" value="Acyl-CoA_Oxase/DH_mid-dom_sf"/>
</dbReference>
<dbReference type="GO" id="GO:0033539">
    <property type="term" value="P:fatty acid beta-oxidation using acyl-CoA dehydrogenase"/>
    <property type="evidence" value="ECO:0007669"/>
    <property type="project" value="TreeGrafter"/>
</dbReference>
<dbReference type="Pfam" id="PF02771">
    <property type="entry name" value="Acyl-CoA_dh_N"/>
    <property type="match status" value="1"/>
</dbReference>
<dbReference type="FunFam" id="1.20.140.10:FF:000012">
    <property type="entry name" value="Acyl-CoA dehydrogenase fadE12"/>
    <property type="match status" value="1"/>
</dbReference>
<evidence type="ECO:0000313" key="12">
    <source>
        <dbReference type="Proteomes" id="UP000183561"/>
    </source>
</evidence>
<dbReference type="FunFam" id="2.40.110.10:FF:000002">
    <property type="entry name" value="Acyl-CoA dehydrogenase fadE12"/>
    <property type="match status" value="1"/>
</dbReference>
<dbReference type="SUPFAM" id="SSF47203">
    <property type="entry name" value="Acyl-CoA dehydrogenase C-terminal domain-like"/>
    <property type="match status" value="1"/>
</dbReference>
<evidence type="ECO:0000256" key="6">
    <source>
        <dbReference type="ARBA" id="ARBA00052546"/>
    </source>
</evidence>
<feature type="domain" description="Acyl-CoA oxidase/dehydrogenase middle" evidence="9">
    <location>
        <begin position="122"/>
        <end position="199"/>
    </location>
</feature>
<dbReference type="InterPro" id="IPR037069">
    <property type="entry name" value="AcylCoA_DH/ox_N_sf"/>
</dbReference>
<organism evidence="11 12">
    <name type="scientific">Rhodococcus koreensis</name>
    <dbReference type="NCBI Taxonomy" id="99653"/>
    <lineage>
        <taxon>Bacteria</taxon>
        <taxon>Bacillati</taxon>
        <taxon>Actinomycetota</taxon>
        <taxon>Actinomycetes</taxon>
        <taxon>Mycobacteriales</taxon>
        <taxon>Nocardiaceae</taxon>
        <taxon>Rhodococcus</taxon>
    </lineage>
</organism>
<dbReference type="PANTHER" id="PTHR48083">
    <property type="entry name" value="MEDIUM-CHAIN SPECIFIC ACYL-COA DEHYDROGENASE, MITOCHONDRIAL-RELATED"/>
    <property type="match status" value="1"/>
</dbReference>
<evidence type="ECO:0000256" key="7">
    <source>
        <dbReference type="RuleBase" id="RU362125"/>
    </source>
</evidence>
<comment type="similarity">
    <text evidence="2 7">Belongs to the acyl-CoA dehydrogenase family.</text>
</comment>
<name>A0A1H4IHX9_9NOCA</name>
<dbReference type="InterPro" id="IPR036250">
    <property type="entry name" value="AcylCo_DH-like_C"/>
</dbReference>
<dbReference type="GO" id="GO:0005737">
    <property type="term" value="C:cytoplasm"/>
    <property type="evidence" value="ECO:0007669"/>
    <property type="project" value="TreeGrafter"/>
</dbReference>
<dbReference type="Gene3D" id="1.20.140.10">
    <property type="entry name" value="Butyryl-CoA Dehydrogenase, subunit A, domain 3"/>
    <property type="match status" value="1"/>
</dbReference>
<sequence length="384" mass="40941">MDFIESDEHVAIREAVAAITTKFGPDYYTRHALAHEPTTDLWKALGNSGFIGINLPEEYGGGGAGMTELALVCEETAAHGCPLLLLLVSSAISGELIAKYGSDDQRQRWLPGMASGETKVVFAITEPDAGSNTHQLSTHAVRDGDDYVLNGTKYYISGVDEAEALVVVARTGHDEVTGRAQLSLFLIPTDAPGLVKNVLPVGVALPERQFTLHFDDVRVPADSLLGVEHEGFSQVFDGLNPERITGAAICVGVGRFTLGRAAEYARTRTVWGQPIGMHQGLSHPLAKAQIEVQLAALATAKAAWLYEHGKPAAEASNVAKYAAAEAAVAAADAAIQTHGGNGLSNDYGLLPQWGLARLLRIAPVSREMILNYVAQHSLQLPRSY</sequence>
<evidence type="ECO:0000256" key="2">
    <source>
        <dbReference type="ARBA" id="ARBA00009347"/>
    </source>
</evidence>
<dbReference type="Gene3D" id="2.40.110.10">
    <property type="entry name" value="Butyryl-CoA Dehydrogenase, subunit A, domain 2"/>
    <property type="match status" value="1"/>
</dbReference>